<dbReference type="InterPro" id="IPR050905">
    <property type="entry name" value="Plant_NBS-LRR"/>
</dbReference>
<gene>
    <name evidence="3" type="ORF">ACJRO7_026649</name>
</gene>
<dbReference type="InterPro" id="IPR032675">
    <property type="entry name" value="LRR_dom_sf"/>
</dbReference>
<dbReference type="AlphaFoldDB" id="A0ABD3JTM4"/>
<accession>A0ABD3JTM4</accession>
<organism evidence="3 4">
    <name type="scientific">Eucalyptus globulus</name>
    <name type="common">Tasmanian blue gum</name>
    <dbReference type="NCBI Taxonomy" id="34317"/>
    <lineage>
        <taxon>Eukaryota</taxon>
        <taxon>Viridiplantae</taxon>
        <taxon>Streptophyta</taxon>
        <taxon>Embryophyta</taxon>
        <taxon>Tracheophyta</taxon>
        <taxon>Spermatophyta</taxon>
        <taxon>Magnoliopsida</taxon>
        <taxon>eudicotyledons</taxon>
        <taxon>Gunneridae</taxon>
        <taxon>Pentapetalae</taxon>
        <taxon>rosids</taxon>
        <taxon>malvids</taxon>
        <taxon>Myrtales</taxon>
        <taxon>Myrtaceae</taxon>
        <taxon>Myrtoideae</taxon>
        <taxon>Eucalypteae</taxon>
        <taxon>Eucalyptus</taxon>
    </lineage>
</organism>
<dbReference type="PANTHER" id="PTHR33463">
    <property type="entry name" value="NB-ARC DOMAIN-CONTAINING PROTEIN-RELATED"/>
    <property type="match status" value="1"/>
</dbReference>
<dbReference type="EMBL" id="JBJKBG010000007">
    <property type="protein sequence ID" value="KAL3729554.1"/>
    <property type="molecule type" value="Genomic_DNA"/>
</dbReference>
<name>A0ABD3JTM4_EUCGL</name>
<keyword evidence="1" id="KW-0611">Plant defense</keyword>
<keyword evidence="4" id="KW-1185">Reference proteome</keyword>
<dbReference type="Pfam" id="PF23247">
    <property type="entry name" value="LRR_RPS2"/>
    <property type="match status" value="2"/>
</dbReference>
<evidence type="ECO:0000313" key="4">
    <source>
        <dbReference type="Proteomes" id="UP001634007"/>
    </source>
</evidence>
<dbReference type="SUPFAM" id="SSF52058">
    <property type="entry name" value="L domain-like"/>
    <property type="match status" value="1"/>
</dbReference>
<comment type="caution">
    <text evidence="3">The sequence shown here is derived from an EMBL/GenBank/DDBJ whole genome shotgun (WGS) entry which is preliminary data.</text>
</comment>
<dbReference type="Gene3D" id="3.80.10.10">
    <property type="entry name" value="Ribonuclease Inhibitor"/>
    <property type="match status" value="2"/>
</dbReference>
<protein>
    <recommendedName>
        <fullName evidence="2">Disease resistance protein At4g27190-like leucine-rich repeats domain-containing protein</fullName>
    </recommendedName>
</protein>
<evidence type="ECO:0000259" key="2">
    <source>
        <dbReference type="Pfam" id="PF23247"/>
    </source>
</evidence>
<feature type="domain" description="Disease resistance protein At4g27190-like leucine-rich repeats" evidence="2">
    <location>
        <begin position="72"/>
        <end position="221"/>
    </location>
</feature>
<dbReference type="InterPro" id="IPR057135">
    <property type="entry name" value="At4g27190-like_LRR"/>
</dbReference>
<evidence type="ECO:0000313" key="3">
    <source>
        <dbReference type="EMBL" id="KAL3729554.1"/>
    </source>
</evidence>
<evidence type="ECO:0000256" key="1">
    <source>
        <dbReference type="ARBA" id="ARBA00022821"/>
    </source>
</evidence>
<proteinExistence type="predicted"/>
<dbReference type="Proteomes" id="UP001634007">
    <property type="component" value="Unassembled WGS sequence"/>
</dbReference>
<reference evidence="3 4" key="1">
    <citation type="submission" date="2024-11" db="EMBL/GenBank/DDBJ databases">
        <title>Chromosome-level genome assembly of Eucalyptus globulus Labill. provides insights into its genome evolution.</title>
        <authorList>
            <person name="Li X."/>
        </authorList>
    </citation>
    <scope>NUCLEOTIDE SEQUENCE [LARGE SCALE GENOMIC DNA]</scope>
    <source>
        <strain evidence="3">CL2024</strain>
        <tissue evidence="3">Fresh tender leaves</tissue>
    </source>
</reference>
<sequence length="485" mass="55552">MKTVIVDEEERDEGADDIIEFPLLKRLSITRCPTEKFFSYSHGKKESITTTSDSQDAYSNSFFDQKVSLPSLEKLELESVGSFKGIWHSELMENSLCKLATLSIGYCSRLHNVFPSTIIGGLHNLTIVRIENCPSLESLFDCGSLDANNAQTTISLPKLEVKIVREVKLKCMVKSDSRMILGFPSLKNVRVCSCSNLKYLFPSCVATTLEKLESLWISNCEQMKEVVLKEKAKGDDESPQPLFNEMVIFPNIRKLKIEGAQCKELWNNQIPNDSFCKLEVLQLEHCDNLLCLAPSHMWKRLQLCLTFLEVRSCRLIKIIYESDGTDTKSDKMTRLVLWDLENLRHIWQSDGLPNIPFPNLRYVEVVRCSRLEMLFTTFTTKFLGQIKELIVESCEDIKLIAGHEECEEATSMTITFSELIALRLFELPRFMRILAEKSSNCKSLRVLSIVSCGTIPDQVVGDWESYQTNKIFDPEELLFNYMLYN</sequence>
<feature type="domain" description="Disease resistance protein At4g27190-like leucine-rich repeats" evidence="2">
    <location>
        <begin position="253"/>
        <end position="395"/>
    </location>
</feature>